<evidence type="ECO:0008006" key="4">
    <source>
        <dbReference type="Google" id="ProtNLM"/>
    </source>
</evidence>
<gene>
    <name evidence="2" type="ORF">JNW91_15785</name>
</gene>
<proteinExistence type="predicted"/>
<dbReference type="RefSeq" id="WP_203176016.1">
    <property type="nucleotide sequence ID" value="NZ_JAEVHM010000068.1"/>
</dbReference>
<name>A0ABS1XVC4_9ACTN</name>
<evidence type="ECO:0000313" key="3">
    <source>
        <dbReference type="Proteomes" id="UP000601027"/>
    </source>
</evidence>
<reference evidence="2 3" key="1">
    <citation type="submission" date="2021-01" db="EMBL/GenBank/DDBJ databases">
        <title>Draft genome sequence of Micromonospora sp. strain STR1_7.</title>
        <authorList>
            <person name="Karlyshev A."/>
            <person name="Jawad R."/>
        </authorList>
    </citation>
    <scope>NUCLEOTIDE SEQUENCE [LARGE SCALE GENOMIC DNA]</scope>
    <source>
        <strain evidence="2 3">STR1-7</strain>
    </source>
</reference>
<feature type="region of interest" description="Disordered" evidence="1">
    <location>
        <begin position="58"/>
        <end position="80"/>
    </location>
</feature>
<comment type="caution">
    <text evidence="2">The sequence shown here is derived from an EMBL/GenBank/DDBJ whole genome shotgun (WGS) entry which is preliminary data.</text>
</comment>
<dbReference type="EMBL" id="JAEVHM010000068">
    <property type="protein sequence ID" value="MBM0233196.1"/>
    <property type="molecule type" value="Genomic_DNA"/>
</dbReference>
<evidence type="ECO:0000313" key="2">
    <source>
        <dbReference type="EMBL" id="MBM0233196.1"/>
    </source>
</evidence>
<organism evidence="2 3">
    <name type="scientific">Micromonospora parastrephiae</name>
    <dbReference type="NCBI Taxonomy" id="2806101"/>
    <lineage>
        <taxon>Bacteria</taxon>
        <taxon>Bacillati</taxon>
        <taxon>Actinomycetota</taxon>
        <taxon>Actinomycetes</taxon>
        <taxon>Micromonosporales</taxon>
        <taxon>Micromonosporaceae</taxon>
        <taxon>Micromonospora</taxon>
    </lineage>
</organism>
<evidence type="ECO:0000256" key="1">
    <source>
        <dbReference type="SAM" id="MobiDB-lite"/>
    </source>
</evidence>
<sequence length="80" mass="8493">MLFPLVIVGARTHLCRGDVDRISITITGSISDADERRVAVLLVIGRCFVGDRRADVGQASDGAGGHLLPVPSEDLNPVVR</sequence>
<keyword evidence="3" id="KW-1185">Reference proteome</keyword>
<protein>
    <recommendedName>
        <fullName evidence="4">Secreted protein</fullName>
    </recommendedName>
</protein>
<accession>A0ABS1XVC4</accession>
<dbReference type="Proteomes" id="UP000601027">
    <property type="component" value="Unassembled WGS sequence"/>
</dbReference>